<dbReference type="EMBL" id="CP034412">
    <property type="protein sequence ID" value="QCY46177.1"/>
    <property type="molecule type" value="Genomic_DNA"/>
</dbReference>
<proteinExistence type="predicted"/>
<dbReference type="PRINTS" id="PR00862">
    <property type="entry name" value="PROLIGOPTASE"/>
</dbReference>
<name>A0A5B7WQL0_9MICC</name>
<keyword evidence="8" id="KW-1185">Reference proteome</keyword>
<feature type="domain" description="Peptidase S9 prolyl oligopeptidase catalytic" evidence="5">
    <location>
        <begin position="494"/>
        <end position="697"/>
    </location>
</feature>
<feature type="region of interest" description="Disordered" evidence="4">
    <location>
        <begin position="661"/>
        <end position="680"/>
    </location>
</feature>
<dbReference type="SUPFAM" id="SSF50993">
    <property type="entry name" value="Peptidase/esterase 'gauge' domain"/>
    <property type="match status" value="1"/>
</dbReference>
<reference evidence="7 8" key="1">
    <citation type="submission" date="2018-12" db="EMBL/GenBank/DDBJ databases">
        <title>Complete Genome Sequence of Glutamicibacter creatinolyticus strain LGCM259,isolated from an abscess of a 12-year-old mare in Italy.</title>
        <authorList>
            <person name="Santos R.G."/>
            <person name="Silva A.L."/>
            <person name="Seyffert N."/>
            <person name="Castro T.L.P."/>
            <person name="Attili A.R."/>
            <person name="Rifici C."/>
            <person name="Mazzullo G."/>
            <person name="Brenig B."/>
            <person name="Venanzi F."/>
            <person name="Azevedo V."/>
        </authorList>
    </citation>
    <scope>NUCLEOTIDE SEQUENCE [LARGE SCALE GENOMIC DNA]</scope>
    <source>
        <strain evidence="7 8">LGCM 259</strain>
    </source>
</reference>
<evidence type="ECO:0000313" key="7">
    <source>
        <dbReference type="EMBL" id="QCY46177.1"/>
    </source>
</evidence>
<dbReference type="KEGG" id="gcr:GcLGCM259_0399"/>
<dbReference type="GO" id="GO:0006508">
    <property type="term" value="P:proteolysis"/>
    <property type="evidence" value="ECO:0007669"/>
    <property type="project" value="UniProtKB-KW"/>
</dbReference>
<organism evidence="7 8">
    <name type="scientific">Glutamicibacter creatinolyticus</name>
    <dbReference type="NCBI Taxonomy" id="162496"/>
    <lineage>
        <taxon>Bacteria</taxon>
        <taxon>Bacillati</taxon>
        <taxon>Actinomycetota</taxon>
        <taxon>Actinomycetes</taxon>
        <taxon>Micrococcales</taxon>
        <taxon>Micrococcaceae</taxon>
        <taxon>Glutamicibacter</taxon>
    </lineage>
</organism>
<accession>A0A5B7WQL0</accession>
<evidence type="ECO:0000256" key="2">
    <source>
        <dbReference type="ARBA" id="ARBA00022801"/>
    </source>
</evidence>
<evidence type="ECO:0000313" key="8">
    <source>
        <dbReference type="Proteomes" id="UP000307000"/>
    </source>
</evidence>
<evidence type="ECO:0000259" key="5">
    <source>
        <dbReference type="Pfam" id="PF00326"/>
    </source>
</evidence>
<feature type="domain" description="Peptidase S9A N-terminal" evidence="6">
    <location>
        <begin position="17"/>
        <end position="223"/>
    </location>
</feature>
<evidence type="ECO:0000256" key="4">
    <source>
        <dbReference type="SAM" id="MobiDB-lite"/>
    </source>
</evidence>
<keyword evidence="2" id="KW-0378">Hydrolase</keyword>
<dbReference type="GO" id="GO:0005829">
    <property type="term" value="C:cytosol"/>
    <property type="evidence" value="ECO:0007669"/>
    <property type="project" value="TreeGrafter"/>
</dbReference>
<dbReference type="Gene3D" id="2.130.10.120">
    <property type="entry name" value="Prolyl oligopeptidase, N-terminal domain"/>
    <property type="match status" value="1"/>
</dbReference>
<dbReference type="InterPro" id="IPR001375">
    <property type="entry name" value="Peptidase_S9_cat"/>
</dbReference>
<sequence>MDRSATQQPPVDHTESLDWLEGIHDEKALEWVRKQNAVTEGELYDANFEATTQRIQQVLDATDKIPMVTKRGEYYYNFWRDADHRLGVWRRTDWQSYRSSNPRWQVLIDFDDYARNQEQDWHFAGAQLLRPGAGEPYRRALIRMSPDGGDQVMIREFDLASLEFVPDGFELPVAKTSVSWVDEDTILVASATNEQDTTRSTYARCTRRLKRGQQLAAAESIFEVDVEHVGGWAHFDSTPGFERIVTTDAIDFYNSVTGVIWDDTHQIIKVPTDVRVLLHRQWVLFAPQTDWNQQGTVVPAGALAITELSSFLDSGDPGTLVFTPDEHTSLESFSFTAGHLLITLLRDVASEVQVVDLDSGFASSTLPVQGDFLSVSVSAVDDEDEQAGEDYWMTVTGFTQPTTLLRGRVGGQAEVIKRSPERFDSAGLSVTQHFAVSADGTRVPYFQVADEQLVLDGKNPVLMDGYGGFQVSLTPGYSPSLGTAWLNRRTAQGRRAVYVLTNIRGGGEYGPKWHRAALQQNRHRAYEDFAAIAEDLVARKVTSRSHLAATGRSNGGLLMGNMITGYPQFFGAISCGVPLLDMKRYTRLSAGHSWIAEYGDPEIPEQWEYVRTFSPLHRLDDQPHPAQDYPKSLIWTTTTDDRVGPVQARKMAARMLEKGISSTRYHEPEDGGHAGSTDNASTARMLATSYEFLWRAIQ</sequence>
<dbReference type="Pfam" id="PF00326">
    <property type="entry name" value="Peptidase_S9"/>
    <property type="match status" value="1"/>
</dbReference>
<dbReference type="InterPro" id="IPR051167">
    <property type="entry name" value="Prolyl_oligopep/macrocyclase"/>
</dbReference>
<dbReference type="SUPFAM" id="SSF53474">
    <property type="entry name" value="alpha/beta-Hydrolases"/>
    <property type="match status" value="1"/>
</dbReference>
<dbReference type="InterPro" id="IPR023302">
    <property type="entry name" value="Pept_S9A_N"/>
</dbReference>
<dbReference type="GO" id="GO:0004252">
    <property type="term" value="F:serine-type endopeptidase activity"/>
    <property type="evidence" value="ECO:0007669"/>
    <property type="project" value="InterPro"/>
</dbReference>
<protein>
    <submittedName>
        <fullName evidence="7">S9 family peptidase</fullName>
    </submittedName>
</protein>
<dbReference type="GO" id="GO:0070012">
    <property type="term" value="F:oligopeptidase activity"/>
    <property type="evidence" value="ECO:0007669"/>
    <property type="project" value="TreeGrafter"/>
</dbReference>
<dbReference type="AlphaFoldDB" id="A0A5B7WQL0"/>
<evidence type="ECO:0000256" key="1">
    <source>
        <dbReference type="ARBA" id="ARBA00022670"/>
    </source>
</evidence>
<dbReference type="Pfam" id="PF02897">
    <property type="entry name" value="Peptidase_S9_N"/>
    <property type="match status" value="1"/>
</dbReference>
<keyword evidence="1" id="KW-0645">Protease</keyword>
<gene>
    <name evidence="7" type="ORF">GcLGCM259_0399</name>
</gene>
<dbReference type="PANTHER" id="PTHR42881:SF13">
    <property type="entry name" value="PROLYL ENDOPEPTIDASE"/>
    <property type="match status" value="1"/>
</dbReference>
<dbReference type="RefSeq" id="WP_138925614.1">
    <property type="nucleotide sequence ID" value="NZ_CP034412.1"/>
</dbReference>
<dbReference type="InterPro" id="IPR029058">
    <property type="entry name" value="AB_hydrolase_fold"/>
</dbReference>
<dbReference type="InterPro" id="IPR002470">
    <property type="entry name" value="Peptidase_S9A"/>
</dbReference>
<keyword evidence="3" id="KW-0720">Serine protease</keyword>
<evidence type="ECO:0000259" key="6">
    <source>
        <dbReference type="Pfam" id="PF02897"/>
    </source>
</evidence>
<dbReference type="PANTHER" id="PTHR42881">
    <property type="entry name" value="PROLYL ENDOPEPTIDASE"/>
    <property type="match status" value="1"/>
</dbReference>
<evidence type="ECO:0000256" key="3">
    <source>
        <dbReference type="ARBA" id="ARBA00022825"/>
    </source>
</evidence>
<dbReference type="Proteomes" id="UP000307000">
    <property type="component" value="Chromosome"/>
</dbReference>
<dbReference type="Gene3D" id="3.40.50.1820">
    <property type="entry name" value="alpha/beta hydrolase"/>
    <property type="match status" value="1"/>
</dbReference>